<dbReference type="NCBIfam" id="TIGR02154">
    <property type="entry name" value="PhoB"/>
    <property type="match status" value="1"/>
</dbReference>
<evidence type="ECO:0000256" key="11">
    <source>
        <dbReference type="ARBA" id="ARBA00023163"/>
    </source>
</evidence>
<dbReference type="Pfam" id="PF00072">
    <property type="entry name" value="Response_reg"/>
    <property type="match status" value="1"/>
</dbReference>
<accession>A0A4Q7ZB25</accession>
<dbReference type="GO" id="GO:0032993">
    <property type="term" value="C:protein-DNA complex"/>
    <property type="evidence" value="ECO:0007669"/>
    <property type="project" value="TreeGrafter"/>
</dbReference>
<dbReference type="Gene3D" id="3.40.50.2300">
    <property type="match status" value="1"/>
</dbReference>
<dbReference type="GO" id="GO:0006355">
    <property type="term" value="P:regulation of DNA-templated transcription"/>
    <property type="evidence" value="ECO:0007669"/>
    <property type="project" value="InterPro"/>
</dbReference>
<dbReference type="InterPro" id="IPR036388">
    <property type="entry name" value="WH-like_DNA-bd_sf"/>
</dbReference>
<sequence>MAQEPVVKNERILIVDDEAAIREMIGIALDLAGFDCLEAEDALQAHHKIVDERPSLVLLDWMLPGMTGIELCRRLKRDESLSEIPVIMLTARGEEDNMVQGLDAGADDYITKPFSTRELVSRIRAVLRRSSALSAEKAIEVEGLKLDPVSHRITANGEPVEMGPTEYRLLAFFMSHQERAYTRAQMLDQVWGGNVYVEDRTIDVHIRRLRKALEPFGFERFIQTVRGTGYRFSVKADPGKVTP</sequence>
<keyword evidence="5 13" id="KW-0597">Phosphoprotein</keyword>
<dbReference type="PANTHER" id="PTHR48111">
    <property type="entry name" value="REGULATOR OF RPOS"/>
    <property type="match status" value="1"/>
</dbReference>
<dbReference type="InterPro" id="IPR001867">
    <property type="entry name" value="OmpR/PhoB-type_DNA-bd"/>
</dbReference>
<evidence type="ECO:0000256" key="8">
    <source>
        <dbReference type="ARBA" id="ARBA00023015"/>
    </source>
</evidence>
<keyword evidence="9 14" id="KW-0238">DNA-binding</keyword>
<evidence type="ECO:0000259" key="16">
    <source>
        <dbReference type="PROSITE" id="PS51755"/>
    </source>
</evidence>
<dbReference type="PROSITE" id="PS51755">
    <property type="entry name" value="OMPR_PHOB"/>
    <property type="match status" value="1"/>
</dbReference>
<keyword evidence="18" id="KW-1185">Reference proteome</keyword>
<name>A0A4Q7ZB25_9GAMM</name>
<feature type="domain" description="Response regulatory" evidence="15">
    <location>
        <begin position="11"/>
        <end position="127"/>
    </location>
</feature>
<keyword evidence="3" id="KW-0813">Transport</keyword>
<proteinExistence type="predicted"/>
<dbReference type="FunFam" id="1.10.10.10:FF:000011">
    <property type="entry name" value="Phosphate regulon transcriptional regulator PhoB"/>
    <property type="match status" value="1"/>
</dbReference>
<dbReference type="PROSITE" id="PS50110">
    <property type="entry name" value="RESPONSE_REGULATORY"/>
    <property type="match status" value="1"/>
</dbReference>
<dbReference type="AlphaFoldDB" id="A0A4Q7ZB25"/>
<evidence type="ECO:0000256" key="14">
    <source>
        <dbReference type="PROSITE-ProRule" id="PRU01091"/>
    </source>
</evidence>
<dbReference type="Gene3D" id="1.10.10.10">
    <property type="entry name" value="Winged helix-like DNA-binding domain superfamily/Winged helix DNA-binding domain"/>
    <property type="match status" value="1"/>
</dbReference>
<dbReference type="InterPro" id="IPR016032">
    <property type="entry name" value="Sig_transdc_resp-reg_C-effctor"/>
</dbReference>
<dbReference type="InterPro" id="IPR039420">
    <property type="entry name" value="WalR-like"/>
</dbReference>
<evidence type="ECO:0000256" key="1">
    <source>
        <dbReference type="ARBA" id="ARBA00004496"/>
    </source>
</evidence>
<evidence type="ECO:0000256" key="10">
    <source>
        <dbReference type="ARBA" id="ARBA00023159"/>
    </source>
</evidence>
<evidence type="ECO:0000256" key="12">
    <source>
        <dbReference type="ARBA" id="ARBA00024735"/>
    </source>
</evidence>
<feature type="domain" description="OmpR/PhoB-type" evidence="16">
    <location>
        <begin position="136"/>
        <end position="234"/>
    </location>
</feature>
<dbReference type="GO" id="GO:0006817">
    <property type="term" value="P:phosphate ion transport"/>
    <property type="evidence" value="ECO:0007669"/>
    <property type="project" value="UniProtKB-KW"/>
</dbReference>
<evidence type="ECO:0000256" key="9">
    <source>
        <dbReference type="ARBA" id="ARBA00023125"/>
    </source>
</evidence>
<evidence type="ECO:0000256" key="13">
    <source>
        <dbReference type="PROSITE-ProRule" id="PRU00169"/>
    </source>
</evidence>
<dbReference type="SMART" id="SM00448">
    <property type="entry name" value="REC"/>
    <property type="match status" value="1"/>
</dbReference>
<dbReference type="SMART" id="SM00862">
    <property type="entry name" value="Trans_reg_C"/>
    <property type="match status" value="1"/>
</dbReference>
<dbReference type="Pfam" id="PF00486">
    <property type="entry name" value="Trans_reg_C"/>
    <property type="match status" value="1"/>
</dbReference>
<feature type="modified residue" description="4-aspartylphosphate" evidence="13">
    <location>
        <position position="60"/>
    </location>
</feature>
<evidence type="ECO:0000256" key="4">
    <source>
        <dbReference type="ARBA" id="ARBA00022490"/>
    </source>
</evidence>
<keyword evidence="8" id="KW-0805">Transcription regulation</keyword>
<evidence type="ECO:0000256" key="2">
    <source>
        <dbReference type="ARBA" id="ARBA00013332"/>
    </source>
</evidence>
<dbReference type="GO" id="GO:0000156">
    <property type="term" value="F:phosphorelay response regulator activity"/>
    <property type="evidence" value="ECO:0007669"/>
    <property type="project" value="InterPro"/>
</dbReference>
<dbReference type="Gene3D" id="6.10.250.690">
    <property type="match status" value="1"/>
</dbReference>
<dbReference type="FunFam" id="3.40.50.2300:FF:000001">
    <property type="entry name" value="DNA-binding response regulator PhoB"/>
    <property type="match status" value="1"/>
</dbReference>
<reference evidence="17 18" key="1">
    <citation type="submission" date="2019-02" db="EMBL/GenBank/DDBJ databases">
        <title>Genomic Encyclopedia of Type Strains, Phase IV (KMG-IV): sequencing the most valuable type-strain genomes for metagenomic binning, comparative biology and taxonomic classification.</title>
        <authorList>
            <person name="Goeker M."/>
        </authorList>
    </citation>
    <scope>NUCLEOTIDE SEQUENCE [LARGE SCALE GENOMIC DNA]</scope>
    <source>
        <strain evidence="17 18">DSM 105135</strain>
    </source>
</reference>
<evidence type="ECO:0000256" key="3">
    <source>
        <dbReference type="ARBA" id="ARBA00022448"/>
    </source>
</evidence>
<dbReference type="SUPFAM" id="SSF46894">
    <property type="entry name" value="C-terminal effector domain of the bipartite response regulators"/>
    <property type="match status" value="1"/>
</dbReference>
<feature type="DNA-binding region" description="OmpR/PhoB-type" evidence="14">
    <location>
        <begin position="136"/>
        <end position="234"/>
    </location>
</feature>
<dbReference type="SUPFAM" id="SSF52172">
    <property type="entry name" value="CheY-like"/>
    <property type="match status" value="1"/>
</dbReference>
<protein>
    <recommendedName>
        <fullName evidence="2">Phosphate regulon transcriptional regulatory protein PhoB</fullName>
    </recommendedName>
</protein>
<dbReference type="CDD" id="cd17618">
    <property type="entry name" value="REC_OmpR_PhoB"/>
    <property type="match status" value="1"/>
</dbReference>
<keyword evidence="11" id="KW-0804">Transcription</keyword>
<keyword evidence="10" id="KW-0010">Activator</keyword>
<evidence type="ECO:0000259" key="15">
    <source>
        <dbReference type="PROSITE" id="PS50110"/>
    </source>
</evidence>
<comment type="function">
    <text evidence="12">This protein is a positive regulator for the phosphate regulon. Transcription of this operon is positively regulated by PhoB and PhoR when phosphate is limited.</text>
</comment>
<dbReference type="GO" id="GO:0005829">
    <property type="term" value="C:cytosol"/>
    <property type="evidence" value="ECO:0007669"/>
    <property type="project" value="TreeGrafter"/>
</dbReference>
<keyword evidence="4" id="KW-0963">Cytoplasm</keyword>
<evidence type="ECO:0000256" key="7">
    <source>
        <dbReference type="ARBA" id="ARBA00023012"/>
    </source>
</evidence>
<evidence type="ECO:0000313" key="18">
    <source>
        <dbReference type="Proteomes" id="UP000292423"/>
    </source>
</evidence>
<dbReference type="Proteomes" id="UP000292423">
    <property type="component" value="Unassembled WGS sequence"/>
</dbReference>
<dbReference type="InterPro" id="IPR001789">
    <property type="entry name" value="Sig_transdc_resp-reg_receiver"/>
</dbReference>
<dbReference type="CDD" id="cd00383">
    <property type="entry name" value="trans_reg_C"/>
    <property type="match status" value="1"/>
</dbReference>
<comment type="caution">
    <text evidence="17">The sequence shown here is derived from an EMBL/GenBank/DDBJ whole genome shotgun (WGS) entry which is preliminary data.</text>
</comment>
<dbReference type="PANTHER" id="PTHR48111:SF40">
    <property type="entry name" value="PHOSPHATE REGULON TRANSCRIPTIONAL REGULATORY PROTEIN PHOB"/>
    <property type="match status" value="1"/>
</dbReference>
<dbReference type="InterPro" id="IPR011006">
    <property type="entry name" value="CheY-like_superfamily"/>
</dbReference>
<dbReference type="GO" id="GO:0000976">
    <property type="term" value="F:transcription cis-regulatory region binding"/>
    <property type="evidence" value="ECO:0007669"/>
    <property type="project" value="TreeGrafter"/>
</dbReference>
<evidence type="ECO:0000313" key="17">
    <source>
        <dbReference type="EMBL" id="RZU47778.1"/>
    </source>
</evidence>
<gene>
    <name evidence="17" type="ORF">EV700_0745</name>
</gene>
<dbReference type="EMBL" id="SHKX01000010">
    <property type="protein sequence ID" value="RZU47778.1"/>
    <property type="molecule type" value="Genomic_DNA"/>
</dbReference>
<dbReference type="InterPro" id="IPR011879">
    <property type="entry name" value="Sig_transdc_resp-reg_PhoB"/>
</dbReference>
<keyword evidence="7" id="KW-0902">Two-component regulatory system</keyword>
<comment type="subcellular location">
    <subcellularLocation>
        <location evidence="1">Cytoplasm</location>
    </subcellularLocation>
</comment>
<organism evidence="17 18">
    <name type="scientific">Fluviicoccus keumensis</name>
    <dbReference type="NCBI Taxonomy" id="1435465"/>
    <lineage>
        <taxon>Bacteria</taxon>
        <taxon>Pseudomonadati</taxon>
        <taxon>Pseudomonadota</taxon>
        <taxon>Gammaproteobacteria</taxon>
        <taxon>Moraxellales</taxon>
        <taxon>Moraxellaceae</taxon>
        <taxon>Fluviicoccus</taxon>
    </lineage>
</organism>
<evidence type="ECO:0000256" key="6">
    <source>
        <dbReference type="ARBA" id="ARBA00022592"/>
    </source>
</evidence>
<evidence type="ECO:0000256" key="5">
    <source>
        <dbReference type="ARBA" id="ARBA00022553"/>
    </source>
</evidence>
<keyword evidence="6" id="KW-0592">Phosphate transport</keyword>